<dbReference type="Proteomes" id="UP000678393">
    <property type="component" value="Unassembled WGS sequence"/>
</dbReference>
<organism evidence="2 3">
    <name type="scientific">Candidula unifasciata</name>
    <dbReference type="NCBI Taxonomy" id="100452"/>
    <lineage>
        <taxon>Eukaryota</taxon>
        <taxon>Metazoa</taxon>
        <taxon>Spiralia</taxon>
        <taxon>Lophotrochozoa</taxon>
        <taxon>Mollusca</taxon>
        <taxon>Gastropoda</taxon>
        <taxon>Heterobranchia</taxon>
        <taxon>Euthyneura</taxon>
        <taxon>Panpulmonata</taxon>
        <taxon>Eupulmonata</taxon>
        <taxon>Stylommatophora</taxon>
        <taxon>Helicina</taxon>
        <taxon>Helicoidea</taxon>
        <taxon>Geomitridae</taxon>
        <taxon>Candidula</taxon>
    </lineage>
</organism>
<proteinExistence type="inferred from homology"/>
<protein>
    <submittedName>
        <fullName evidence="2">Uncharacterized protein</fullName>
    </submittedName>
</protein>
<gene>
    <name evidence="2" type="ORF">CUNI_LOCUS3870</name>
</gene>
<reference evidence="2" key="1">
    <citation type="submission" date="2021-04" db="EMBL/GenBank/DDBJ databases">
        <authorList>
            <consortium name="Molecular Ecology Group"/>
        </authorList>
    </citation>
    <scope>NUCLEOTIDE SEQUENCE</scope>
</reference>
<evidence type="ECO:0000313" key="3">
    <source>
        <dbReference type="Proteomes" id="UP000678393"/>
    </source>
</evidence>
<dbReference type="InterPro" id="IPR006461">
    <property type="entry name" value="PLAC_motif_containing"/>
</dbReference>
<dbReference type="OrthoDB" id="1045822at2759"/>
<dbReference type="NCBIfam" id="TIGR01571">
    <property type="entry name" value="A_thal_Cys_rich"/>
    <property type="match status" value="1"/>
</dbReference>
<evidence type="ECO:0000256" key="1">
    <source>
        <dbReference type="ARBA" id="ARBA00009024"/>
    </source>
</evidence>
<name>A0A8S3YS79_9EUPU</name>
<keyword evidence="3" id="KW-1185">Reference proteome</keyword>
<feature type="non-terminal residue" evidence="2">
    <location>
        <position position="176"/>
    </location>
</feature>
<sequence>EADDGRVMPADQHVPPNTPYPYNPYPPPTNPAYPPGHYGPPQGYYGMQGTHSSTTVIVQQPGQPQVVPPRGWSSQLCECGRDWSICCCGLFCLCCLETNVAQDMDESCMLPCCVPGWLITLRTKMRLQENINGSVMDDCCHVCCCYGCSLCQLAYEIKAVRERRQAAATAMRQIQV</sequence>
<dbReference type="Pfam" id="PF04749">
    <property type="entry name" value="PLAC8"/>
    <property type="match status" value="1"/>
</dbReference>
<comment type="caution">
    <text evidence="2">The sequence shown here is derived from an EMBL/GenBank/DDBJ whole genome shotgun (WGS) entry which is preliminary data.</text>
</comment>
<dbReference type="PANTHER" id="PTHR15907">
    <property type="entry name" value="DUF614 FAMILY PROTEIN-RELATED"/>
    <property type="match status" value="1"/>
</dbReference>
<accession>A0A8S3YS79</accession>
<dbReference type="EMBL" id="CAJHNH020000534">
    <property type="protein sequence ID" value="CAG5118312.1"/>
    <property type="molecule type" value="Genomic_DNA"/>
</dbReference>
<dbReference type="AlphaFoldDB" id="A0A8S3YS79"/>
<evidence type="ECO:0000313" key="2">
    <source>
        <dbReference type="EMBL" id="CAG5118312.1"/>
    </source>
</evidence>
<comment type="similarity">
    <text evidence="1">Belongs to the cornifelin family.</text>
</comment>